<dbReference type="EMBL" id="AQHR01000050">
    <property type="protein sequence ID" value="EON77668.1"/>
    <property type="molecule type" value="Genomic_DNA"/>
</dbReference>
<dbReference type="GO" id="GO:0006633">
    <property type="term" value="P:fatty acid biosynthetic process"/>
    <property type="evidence" value="ECO:0007669"/>
    <property type="project" value="UniProtKB-KW"/>
</dbReference>
<keyword evidence="7" id="KW-0560">Oxidoreductase</keyword>
<comment type="cofactor">
    <cofactor evidence="11">
        <name>Fe cation</name>
        <dbReference type="ChEBI" id="CHEBI:24875"/>
    </cofactor>
    <text evidence="11">Binds 2 iron ions per subunit.</text>
</comment>
<sequence length="341" mass="38624">MLLMSKSDNINYEVEKNAEVVSQLNELVSATVDSTLMDPDDCWQPTDFLPDMAQPDALDQVKLLRERAAGIPDTIITSLVGNMITEEALPSYQTYFNMLEGVNEDGNLTSPKGWVRWTRAWTAEENRHGDLLNKYLYLSGRCDMRQVEQTIHRLIYNGFDPRSEKDPYQAIIYTSFQERATKISHVNTGKLADKAGDLVLGRICKQIAGDEARHEKAYKSFMTRIFEIDPNGAMLAFEKMMRKQIVMPAVLMGKGGPNPSIFDQFSAVTQKIGVYTGWDYARIIDHLVKLWNVETATGLNDVASKAQEYLAGLSARYERLAERMKVPDEINLAWLSQIKPI</sequence>
<feature type="binding site" evidence="11">
    <location>
        <position position="214"/>
    </location>
    <ligand>
        <name>Fe cation</name>
        <dbReference type="ChEBI" id="CHEBI:24875"/>
        <label>2</label>
    </ligand>
</feature>
<dbReference type="Proteomes" id="UP000013909">
    <property type="component" value="Unassembled WGS sequence"/>
</dbReference>
<keyword evidence="9" id="KW-0443">Lipid metabolism</keyword>
<dbReference type="AlphaFoldDB" id="R7ZUG0"/>
<protein>
    <submittedName>
        <fullName evidence="12">Fatty acid desaturase occurring in virulence cluster</fullName>
    </submittedName>
</protein>
<gene>
    <name evidence="12" type="ORF">ADIS_1887</name>
</gene>
<dbReference type="PANTHER" id="PTHR31155:SF9">
    <property type="entry name" value="STEAROYL-[ACYL-CARRIER-PROTEIN] 9-DESATURASE 7, CHLOROPLASTIC"/>
    <property type="match status" value="1"/>
</dbReference>
<dbReference type="InterPro" id="IPR009078">
    <property type="entry name" value="Ferritin-like_SF"/>
</dbReference>
<evidence type="ECO:0000313" key="12">
    <source>
        <dbReference type="EMBL" id="EON77668.1"/>
    </source>
</evidence>
<feature type="binding site" evidence="11">
    <location>
        <position position="125"/>
    </location>
    <ligand>
        <name>Fe cation</name>
        <dbReference type="ChEBI" id="CHEBI:24875"/>
        <label>1</label>
    </ligand>
</feature>
<evidence type="ECO:0000256" key="2">
    <source>
        <dbReference type="ARBA" id="ARBA00008749"/>
    </source>
</evidence>
<reference evidence="12 13" key="1">
    <citation type="submission" date="2013-02" db="EMBL/GenBank/DDBJ databases">
        <title>A novel strain isolated from Lonar lake, Maharashtra, India.</title>
        <authorList>
            <person name="Singh A."/>
        </authorList>
    </citation>
    <scope>NUCLEOTIDE SEQUENCE [LARGE SCALE GENOMIC DNA]</scope>
    <source>
        <strain evidence="12 13">AK24</strain>
    </source>
</reference>
<evidence type="ECO:0000256" key="7">
    <source>
        <dbReference type="ARBA" id="ARBA00023002"/>
    </source>
</evidence>
<keyword evidence="6" id="KW-0276">Fatty acid metabolism</keyword>
<dbReference type="InterPro" id="IPR012348">
    <property type="entry name" value="RNR-like"/>
</dbReference>
<comment type="caution">
    <text evidence="12">The sequence shown here is derived from an EMBL/GenBank/DDBJ whole genome shotgun (WGS) entry which is preliminary data.</text>
</comment>
<evidence type="ECO:0000256" key="6">
    <source>
        <dbReference type="ARBA" id="ARBA00022832"/>
    </source>
</evidence>
<dbReference type="PIRSF" id="PIRSF000346">
    <property type="entry name" value="Dlt9_acylACP_des"/>
    <property type="match status" value="1"/>
</dbReference>
<accession>R7ZUG0</accession>
<keyword evidence="10" id="KW-0275">Fatty acid biosynthesis</keyword>
<feature type="binding site" evidence="11">
    <location>
        <position position="125"/>
    </location>
    <ligand>
        <name>Fe cation</name>
        <dbReference type="ChEBI" id="CHEBI:24875"/>
        <label>2</label>
    </ligand>
</feature>
<dbReference type="GO" id="GO:0045300">
    <property type="term" value="F:stearoyl-[ACP] desaturase activity"/>
    <property type="evidence" value="ECO:0007669"/>
    <property type="project" value="InterPro"/>
</dbReference>
<keyword evidence="5 11" id="KW-0479">Metal-binding</keyword>
<dbReference type="CDD" id="cd01050">
    <property type="entry name" value="Acyl_ACP_Desat"/>
    <property type="match status" value="1"/>
</dbReference>
<dbReference type="Pfam" id="PF03405">
    <property type="entry name" value="FA_desaturase_2"/>
    <property type="match status" value="1"/>
</dbReference>
<feature type="binding site" evidence="11">
    <location>
        <position position="211"/>
    </location>
    <ligand>
        <name>Fe cation</name>
        <dbReference type="ChEBI" id="CHEBI:24875"/>
        <label>1</label>
    </ligand>
</feature>
<dbReference type="InterPro" id="IPR005067">
    <property type="entry name" value="Fatty_acid_desaturase-2"/>
</dbReference>
<proteinExistence type="inferred from homology"/>
<feature type="binding site" evidence="11">
    <location>
        <position position="86"/>
    </location>
    <ligand>
        <name>Fe cation</name>
        <dbReference type="ChEBI" id="CHEBI:24875"/>
        <label>1</label>
    </ligand>
</feature>
<evidence type="ECO:0000256" key="10">
    <source>
        <dbReference type="ARBA" id="ARBA00023160"/>
    </source>
</evidence>
<evidence type="ECO:0000256" key="1">
    <source>
        <dbReference type="ARBA" id="ARBA00001954"/>
    </source>
</evidence>
<keyword evidence="4" id="KW-0444">Lipid biosynthesis</keyword>
<dbReference type="PANTHER" id="PTHR31155">
    <property type="entry name" value="ACYL- ACYL-CARRIER-PROTEIN DESATURASE-RELATED"/>
    <property type="match status" value="1"/>
</dbReference>
<evidence type="ECO:0000256" key="3">
    <source>
        <dbReference type="ARBA" id="ARBA00011738"/>
    </source>
</evidence>
<name>R7ZUG0_9BACT</name>
<dbReference type="SUPFAM" id="SSF47240">
    <property type="entry name" value="Ferritin-like"/>
    <property type="match status" value="1"/>
</dbReference>
<dbReference type="Gene3D" id="1.10.620.20">
    <property type="entry name" value="Ribonucleotide Reductase, subunit A"/>
    <property type="match status" value="1"/>
</dbReference>
<feature type="binding site" evidence="11">
    <location>
        <position position="128"/>
    </location>
    <ligand>
        <name>Fe cation</name>
        <dbReference type="ChEBI" id="CHEBI:24875"/>
        <label>1</label>
    </ligand>
</feature>
<feature type="binding site" evidence="11">
    <location>
        <position position="211"/>
    </location>
    <ligand>
        <name>Fe cation</name>
        <dbReference type="ChEBI" id="CHEBI:24875"/>
        <label>2</label>
    </ligand>
</feature>
<comment type="subunit">
    <text evidence="3">Homodimer.</text>
</comment>
<evidence type="ECO:0000256" key="9">
    <source>
        <dbReference type="ARBA" id="ARBA00023098"/>
    </source>
</evidence>
<evidence type="ECO:0000256" key="4">
    <source>
        <dbReference type="ARBA" id="ARBA00022516"/>
    </source>
</evidence>
<evidence type="ECO:0000313" key="13">
    <source>
        <dbReference type="Proteomes" id="UP000013909"/>
    </source>
</evidence>
<evidence type="ECO:0000256" key="11">
    <source>
        <dbReference type="PIRSR" id="PIRSR000346-1"/>
    </source>
</evidence>
<dbReference type="GO" id="GO:0046872">
    <property type="term" value="F:metal ion binding"/>
    <property type="evidence" value="ECO:0007669"/>
    <property type="project" value="UniProtKB-KW"/>
</dbReference>
<comment type="similarity">
    <text evidence="2">Belongs to the fatty acid desaturase type 2 family.</text>
</comment>
<dbReference type="STRING" id="1232681.ADIS_1887"/>
<evidence type="ECO:0000256" key="8">
    <source>
        <dbReference type="ARBA" id="ARBA00023004"/>
    </source>
</evidence>
<keyword evidence="8 11" id="KW-0408">Iron</keyword>
<feature type="binding site" evidence="11">
    <location>
        <position position="178"/>
    </location>
    <ligand>
        <name>Fe cation</name>
        <dbReference type="ChEBI" id="CHEBI:24875"/>
        <label>2</label>
    </ligand>
</feature>
<dbReference type="PATRIC" id="fig|1288963.3.peg.1878"/>
<keyword evidence="13" id="KW-1185">Reference proteome</keyword>
<evidence type="ECO:0000256" key="5">
    <source>
        <dbReference type="ARBA" id="ARBA00022723"/>
    </source>
</evidence>
<comment type="cofactor">
    <cofactor evidence="1">
        <name>Fe(2+)</name>
        <dbReference type="ChEBI" id="CHEBI:29033"/>
    </cofactor>
</comment>
<organism evidence="12 13">
    <name type="scientific">Lunatimonas lonarensis</name>
    <dbReference type="NCBI Taxonomy" id="1232681"/>
    <lineage>
        <taxon>Bacteria</taxon>
        <taxon>Pseudomonadati</taxon>
        <taxon>Bacteroidota</taxon>
        <taxon>Cytophagia</taxon>
        <taxon>Cytophagales</taxon>
        <taxon>Cyclobacteriaceae</taxon>
    </lineage>
</organism>